<protein>
    <submittedName>
        <fullName evidence="2">Uncharacterized protein</fullName>
    </submittedName>
</protein>
<accession>A0A418WL51</accession>
<keyword evidence="1" id="KW-0175">Coiled coil</keyword>
<comment type="caution">
    <text evidence="2">The sequence shown here is derived from an EMBL/GenBank/DDBJ whole genome shotgun (WGS) entry which is preliminary data.</text>
</comment>
<evidence type="ECO:0000256" key="1">
    <source>
        <dbReference type="SAM" id="Coils"/>
    </source>
</evidence>
<dbReference type="RefSeq" id="WP_119762236.1">
    <property type="nucleotide sequence ID" value="NZ_QYUM01000003.1"/>
</dbReference>
<keyword evidence="3" id="KW-1185">Reference proteome</keyword>
<dbReference type="Proteomes" id="UP000286100">
    <property type="component" value="Unassembled WGS sequence"/>
</dbReference>
<dbReference type="EMBL" id="QYUM01000003">
    <property type="protein sequence ID" value="RJF90774.1"/>
    <property type="molecule type" value="Genomic_DNA"/>
</dbReference>
<evidence type="ECO:0000313" key="3">
    <source>
        <dbReference type="Proteomes" id="UP000286100"/>
    </source>
</evidence>
<evidence type="ECO:0000313" key="2">
    <source>
        <dbReference type="EMBL" id="RJF90774.1"/>
    </source>
</evidence>
<dbReference type="AlphaFoldDB" id="A0A418WL51"/>
<proteinExistence type="predicted"/>
<name>A0A418WL51_9SPHN</name>
<dbReference type="OrthoDB" id="1492065at2"/>
<feature type="coiled-coil region" evidence="1">
    <location>
        <begin position="245"/>
        <end position="301"/>
    </location>
</feature>
<gene>
    <name evidence="2" type="ORF">D3876_11305</name>
</gene>
<reference evidence="2 3" key="1">
    <citation type="submission" date="2018-09" db="EMBL/GenBank/DDBJ databases">
        <authorList>
            <person name="Zhu H."/>
        </authorList>
    </citation>
    <scope>NUCLEOTIDE SEQUENCE [LARGE SCALE GENOMIC DNA]</scope>
    <source>
        <strain evidence="2 3">K2R01-6</strain>
    </source>
</reference>
<organism evidence="2 3">
    <name type="scientific">Sphingomonas cavernae</name>
    <dbReference type="NCBI Taxonomy" id="2320861"/>
    <lineage>
        <taxon>Bacteria</taxon>
        <taxon>Pseudomonadati</taxon>
        <taxon>Pseudomonadota</taxon>
        <taxon>Alphaproteobacteria</taxon>
        <taxon>Sphingomonadales</taxon>
        <taxon>Sphingomonadaceae</taxon>
        <taxon>Sphingomonas</taxon>
    </lineage>
</organism>
<sequence>MALQRITLRLTELRCVAQSEGSTGSEPYIWATYFAFGAEPLPFQTGNMAVHTPAYDAFRTEFPDGMKAGQAANVPSFIATASFDMDLDSQPRPKMIGCIAVLMEEDETPQSSIVLGRIAYSKEIEVQLNALAHRRIQMQDFGPITDAEINAIRDAVKSKAEAAIGSNQSIWDFFRNQDDTIGFAYKVFQYPVSDPATDAEIRFQYFDFPEITSGSSDRFVLSGGLSLGPVTTTPVDRCAGPRAALKAKMDEIAGLRKRVSLLQQQLHRATPQQKAAIVDQISETNAAIDQAEAQIPALQAALDACQPARGGGLVEPPVVRDLV</sequence>